<dbReference type="EMBL" id="FOEF01000015">
    <property type="protein sequence ID" value="SEP51105.1"/>
    <property type="molecule type" value="Genomic_DNA"/>
</dbReference>
<dbReference type="InterPro" id="IPR002818">
    <property type="entry name" value="DJ-1/PfpI"/>
</dbReference>
<keyword evidence="3" id="KW-1185">Reference proteome</keyword>
<dbReference type="AlphaFoldDB" id="A0A1H8YG26"/>
<dbReference type="Proteomes" id="UP000198582">
    <property type="component" value="Unassembled WGS sequence"/>
</dbReference>
<dbReference type="Gene3D" id="3.40.50.880">
    <property type="match status" value="1"/>
</dbReference>
<feature type="domain" description="DJ-1/PfpI" evidence="1">
    <location>
        <begin position="8"/>
        <end position="167"/>
    </location>
</feature>
<gene>
    <name evidence="2" type="ORF">SAMN04489732_115145</name>
</gene>
<dbReference type="GO" id="GO:0006355">
    <property type="term" value="P:regulation of DNA-templated transcription"/>
    <property type="evidence" value="ECO:0007669"/>
    <property type="project" value="TreeGrafter"/>
</dbReference>
<dbReference type="STRING" id="394193.SAMN04489732_115145"/>
<accession>A0A1H8YG26</accession>
<dbReference type="CDD" id="cd03139">
    <property type="entry name" value="GATase1_PfpI_2"/>
    <property type="match status" value="1"/>
</dbReference>
<dbReference type="InterPro" id="IPR029062">
    <property type="entry name" value="Class_I_gatase-like"/>
</dbReference>
<reference evidence="2 3" key="1">
    <citation type="submission" date="2016-10" db="EMBL/GenBank/DDBJ databases">
        <authorList>
            <person name="de Groot N.N."/>
        </authorList>
    </citation>
    <scope>NUCLEOTIDE SEQUENCE [LARGE SCALE GENOMIC DNA]</scope>
    <source>
        <strain evidence="2 3">DSM 44993</strain>
    </source>
</reference>
<dbReference type="InterPro" id="IPR052158">
    <property type="entry name" value="INH-QAR"/>
</dbReference>
<sequence>MTDPVRPRVAMLLYPGLTPLDLIAPHAAFAGTTETHLVWKTADPVRSDSGVVLHPTTTFADCPADLDVLFVPGGLGQASVAADEEVLEFLAERGARARYVTSVCGGSLILGAAGLLRGYRATTHWSGIEALALFGAEYAEGRVVTDRNRITGGGVTAGLDFGLVVLARLLGEDVAKVTQLMLEYAPAPPFDAGTPETAGPEITALALAGNLAVNGEMTAVAEKLAARGWGRAA</sequence>
<dbReference type="SUPFAM" id="SSF52317">
    <property type="entry name" value="Class I glutamine amidotransferase-like"/>
    <property type="match status" value="1"/>
</dbReference>
<dbReference type="Pfam" id="PF01965">
    <property type="entry name" value="DJ-1_PfpI"/>
    <property type="match status" value="1"/>
</dbReference>
<name>A0A1H8YG26_9PSEU</name>
<evidence type="ECO:0000313" key="2">
    <source>
        <dbReference type="EMBL" id="SEP51105.1"/>
    </source>
</evidence>
<evidence type="ECO:0000313" key="3">
    <source>
        <dbReference type="Proteomes" id="UP000198582"/>
    </source>
</evidence>
<proteinExistence type="predicted"/>
<protein>
    <submittedName>
        <fullName evidence="2">DJ-1/PfpI family protein</fullName>
    </submittedName>
</protein>
<dbReference type="OrthoDB" id="4265717at2"/>
<evidence type="ECO:0000259" key="1">
    <source>
        <dbReference type="Pfam" id="PF01965"/>
    </source>
</evidence>
<dbReference type="PANTHER" id="PTHR43130">
    <property type="entry name" value="ARAC-FAMILY TRANSCRIPTIONAL REGULATOR"/>
    <property type="match status" value="1"/>
</dbReference>
<organism evidence="2 3">
    <name type="scientific">Amycolatopsis saalfeldensis</name>
    <dbReference type="NCBI Taxonomy" id="394193"/>
    <lineage>
        <taxon>Bacteria</taxon>
        <taxon>Bacillati</taxon>
        <taxon>Actinomycetota</taxon>
        <taxon>Actinomycetes</taxon>
        <taxon>Pseudonocardiales</taxon>
        <taxon>Pseudonocardiaceae</taxon>
        <taxon>Amycolatopsis</taxon>
    </lineage>
</organism>
<dbReference type="RefSeq" id="WP_091622906.1">
    <property type="nucleotide sequence ID" value="NZ_FOEF01000015.1"/>
</dbReference>
<dbReference type="PANTHER" id="PTHR43130:SF2">
    <property type="entry name" value="DJ-1_PFPI DOMAIN-CONTAINING PROTEIN"/>
    <property type="match status" value="1"/>
</dbReference>